<gene>
    <name evidence="1" type="ORF">FIL88_07815</name>
</gene>
<accession>A0A545SWU4</accession>
<dbReference type="RefSeq" id="WP_142853190.1">
    <property type="nucleotide sequence ID" value="NZ_FXWW01000001.1"/>
</dbReference>
<keyword evidence="2" id="KW-1185">Reference proteome</keyword>
<dbReference type="InterPro" id="IPR021791">
    <property type="entry name" value="Phage_TAC_11"/>
</dbReference>
<dbReference type="Pfam" id="PF11836">
    <property type="entry name" value="Phage_TAC_11"/>
    <property type="match status" value="1"/>
</dbReference>
<dbReference type="EMBL" id="VICH01000004">
    <property type="protein sequence ID" value="TQV69442.1"/>
    <property type="molecule type" value="Genomic_DNA"/>
</dbReference>
<evidence type="ECO:0000313" key="2">
    <source>
        <dbReference type="Proteomes" id="UP000315816"/>
    </source>
</evidence>
<protein>
    <submittedName>
        <fullName evidence="1">Gene transfer agent family protein</fullName>
    </submittedName>
</protein>
<name>A0A545SWU4_9RHOB</name>
<reference evidence="1 2" key="1">
    <citation type="submission" date="2019-06" db="EMBL/GenBank/DDBJ databases">
        <title>A novel species of marine bacteria.</title>
        <authorList>
            <person name="Wang Y."/>
        </authorList>
    </citation>
    <scope>NUCLEOTIDE SEQUENCE [LARGE SCALE GENOMIC DNA]</scope>
    <source>
        <strain evidence="1 2">MA1-10</strain>
    </source>
</reference>
<dbReference type="AlphaFoldDB" id="A0A545SWU4"/>
<proteinExistence type="predicted"/>
<dbReference type="Proteomes" id="UP000315816">
    <property type="component" value="Unassembled WGS sequence"/>
</dbReference>
<sequence>MTNRWTGEVALVIDGTSYVLKLTLGALAELEEQLGEASIVSLVERFESGQFSSRDVLALIVAGLRGGGWQGTAQDLLAAEIQGGPVEAAKAAGQLLTRAFALSPNEAAGG</sequence>
<evidence type="ECO:0000313" key="1">
    <source>
        <dbReference type="EMBL" id="TQV69442.1"/>
    </source>
</evidence>
<comment type="caution">
    <text evidence="1">The sequence shown here is derived from an EMBL/GenBank/DDBJ whole genome shotgun (WGS) entry which is preliminary data.</text>
</comment>
<organism evidence="1 2">
    <name type="scientific">Aliiroseovarius halocynthiae</name>
    <dbReference type="NCBI Taxonomy" id="985055"/>
    <lineage>
        <taxon>Bacteria</taxon>
        <taxon>Pseudomonadati</taxon>
        <taxon>Pseudomonadota</taxon>
        <taxon>Alphaproteobacteria</taxon>
        <taxon>Rhodobacterales</taxon>
        <taxon>Paracoccaceae</taxon>
        <taxon>Aliiroseovarius</taxon>
    </lineage>
</organism>
<dbReference type="OrthoDB" id="7206814at2"/>